<evidence type="ECO:0000313" key="2">
    <source>
        <dbReference type="Proteomes" id="UP000281553"/>
    </source>
</evidence>
<reference evidence="1 2" key="1">
    <citation type="submission" date="2018-11" db="EMBL/GenBank/DDBJ databases">
        <authorList>
            <consortium name="Pathogen Informatics"/>
        </authorList>
    </citation>
    <scope>NUCLEOTIDE SEQUENCE [LARGE SCALE GENOMIC DNA]</scope>
</reference>
<protein>
    <submittedName>
        <fullName evidence="1">Uncharacterized protein</fullName>
    </submittedName>
</protein>
<organism evidence="1 2">
    <name type="scientific">Dibothriocephalus latus</name>
    <name type="common">Fish tapeworm</name>
    <name type="synonym">Diphyllobothrium latum</name>
    <dbReference type="NCBI Taxonomy" id="60516"/>
    <lineage>
        <taxon>Eukaryota</taxon>
        <taxon>Metazoa</taxon>
        <taxon>Spiralia</taxon>
        <taxon>Lophotrochozoa</taxon>
        <taxon>Platyhelminthes</taxon>
        <taxon>Cestoda</taxon>
        <taxon>Eucestoda</taxon>
        <taxon>Diphyllobothriidea</taxon>
        <taxon>Diphyllobothriidae</taxon>
        <taxon>Dibothriocephalus</taxon>
    </lineage>
</organism>
<proteinExistence type="predicted"/>
<sequence length="51" mass="5532">MEFTYLAPKSADGLTDGLGTGLLVVRKPELSVSEDWKVTVYTGDTVISEEL</sequence>
<dbReference type="Proteomes" id="UP000281553">
    <property type="component" value="Unassembled WGS sequence"/>
</dbReference>
<keyword evidence="2" id="KW-1185">Reference proteome</keyword>
<gene>
    <name evidence="1" type="ORF">DILT_LOCUS11210</name>
</gene>
<dbReference type="AlphaFoldDB" id="A0A3P7P4E6"/>
<evidence type="ECO:0000313" key="1">
    <source>
        <dbReference type="EMBL" id="VDN15379.1"/>
    </source>
</evidence>
<accession>A0A3P7P4E6</accession>
<dbReference type="EMBL" id="UYRU01062310">
    <property type="protein sequence ID" value="VDN15379.1"/>
    <property type="molecule type" value="Genomic_DNA"/>
</dbReference>
<name>A0A3P7P4E6_DIBLA</name>